<dbReference type="RefSeq" id="XP_066712959.1">
    <property type="nucleotide sequence ID" value="XM_066863849.1"/>
</dbReference>
<evidence type="ECO:0000313" key="7">
    <source>
        <dbReference type="EMBL" id="KAK8050710.1"/>
    </source>
</evidence>
<keyword evidence="8" id="KW-1185">Reference proteome</keyword>
<keyword evidence="2 5" id="KW-0812">Transmembrane</keyword>
<proteinExistence type="predicted"/>
<comment type="subcellular location">
    <subcellularLocation>
        <location evidence="1">Membrane</location>
        <topology evidence="1">Multi-pass membrane protein</topology>
    </subcellularLocation>
</comment>
<evidence type="ECO:0000256" key="4">
    <source>
        <dbReference type="ARBA" id="ARBA00023136"/>
    </source>
</evidence>
<organism evidence="7 8">
    <name type="scientific">Apiospora phragmitis</name>
    <dbReference type="NCBI Taxonomy" id="2905665"/>
    <lineage>
        <taxon>Eukaryota</taxon>
        <taxon>Fungi</taxon>
        <taxon>Dikarya</taxon>
        <taxon>Ascomycota</taxon>
        <taxon>Pezizomycotina</taxon>
        <taxon>Sordariomycetes</taxon>
        <taxon>Xylariomycetidae</taxon>
        <taxon>Amphisphaeriales</taxon>
        <taxon>Apiosporaceae</taxon>
        <taxon>Apiospora</taxon>
    </lineage>
</organism>
<feature type="transmembrane region" description="Helical" evidence="5">
    <location>
        <begin position="31"/>
        <end position="51"/>
    </location>
</feature>
<dbReference type="PANTHER" id="PTHR28165:SF2">
    <property type="entry name" value="MARVEL DOMAIN-CONTAINING PROTEIN"/>
    <property type="match status" value="1"/>
</dbReference>
<protein>
    <recommendedName>
        <fullName evidence="6">MARVEL domain-containing protein</fullName>
    </recommendedName>
</protein>
<dbReference type="InterPro" id="IPR052649">
    <property type="entry name" value="NCE102-like"/>
</dbReference>
<gene>
    <name evidence="7" type="ORF">PG994_012440</name>
</gene>
<feature type="transmembrane region" description="Helical" evidence="5">
    <location>
        <begin position="146"/>
        <end position="163"/>
    </location>
</feature>
<name>A0ABR1TVM5_9PEZI</name>
<keyword evidence="3 5" id="KW-1133">Transmembrane helix</keyword>
<feature type="domain" description="MARVEL" evidence="6">
    <location>
        <begin position="1"/>
        <end position="158"/>
    </location>
</feature>
<evidence type="ECO:0000313" key="8">
    <source>
        <dbReference type="Proteomes" id="UP001480595"/>
    </source>
</evidence>
<reference evidence="7 8" key="1">
    <citation type="submission" date="2023-01" db="EMBL/GenBank/DDBJ databases">
        <title>Analysis of 21 Apiospora genomes using comparative genomics revels a genus with tremendous synthesis potential of carbohydrate active enzymes and secondary metabolites.</title>
        <authorList>
            <person name="Sorensen T."/>
        </authorList>
    </citation>
    <scope>NUCLEOTIDE SEQUENCE [LARGE SCALE GENOMIC DNA]</scope>
    <source>
        <strain evidence="7 8">CBS 135458</strain>
    </source>
</reference>
<dbReference type="PANTHER" id="PTHR28165">
    <property type="entry name" value="NON-CLASSICAL EXPORT PROTEIN 2-RELATED"/>
    <property type="match status" value="1"/>
</dbReference>
<evidence type="ECO:0000256" key="1">
    <source>
        <dbReference type="ARBA" id="ARBA00004141"/>
    </source>
</evidence>
<dbReference type="InterPro" id="IPR008253">
    <property type="entry name" value="Marvel"/>
</dbReference>
<feature type="transmembrane region" description="Helical" evidence="5">
    <location>
        <begin position="63"/>
        <end position="83"/>
    </location>
</feature>
<dbReference type="Proteomes" id="UP001480595">
    <property type="component" value="Unassembled WGS sequence"/>
</dbReference>
<dbReference type="EMBL" id="JAQQWL010000011">
    <property type="protein sequence ID" value="KAK8050710.1"/>
    <property type="molecule type" value="Genomic_DNA"/>
</dbReference>
<feature type="non-terminal residue" evidence="7">
    <location>
        <position position="1"/>
    </location>
</feature>
<evidence type="ECO:0000256" key="5">
    <source>
        <dbReference type="SAM" id="Phobius"/>
    </source>
</evidence>
<sequence length="176" mass="18184">FICSAVVLGLSATLAKQQLVGPVPPEIGFSSFAGAFAMVACLVGVAGLWVNSIPGVVTMAMDGIAAVVYLVGGIILTSALKVVSSCSAISDEAQISIGSNKLLTVGCTTANYGSNPSCSELQVDDPKKDPSISRCQRAVTDYAFDYFGFTLYVAMVFLGYVLARRGGSRPTVAAQI</sequence>
<dbReference type="GeneID" id="92096912"/>
<evidence type="ECO:0000259" key="6">
    <source>
        <dbReference type="Pfam" id="PF01284"/>
    </source>
</evidence>
<dbReference type="Pfam" id="PF01284">
    <property type="entry name" value="MARVEL"/>
    <property type="match status" value="1"/>
</dbReference>
<evidence type="ECO:0000256" key="2">
    <source>
        <dbReference type="ARBA" id="ARBA00022692"/>
    </source>
</evidence>
<comment type="caution">
    <text evidence="7">The sequence shown here is derived from an EMBL/GenBank/DDBJ whole genome shotgun (WGS) entry which is preliminary data.</text>
</comment>
<accession>A0ABR1TVM5</accession>
<evidence type="ECO:0000256" key="3">
    <source>
        <dbReference type="ARBA" id="ARBA00022989"/>
    </source>
</evidence>
<keyword evidence="4 5" id="KW-0472">Membrane</keyword>